<organism evidence="6 7">
    <name type="scientific">Halalkalibacter wakoensis JCM 9140</name>
    <dbReference type="NCBI Taxonomy" id="1236970"/>
    <lineage>
        <taxon>Bacteria</taxon>
        <taxon>Bacillati</taxon>
        <taxon>Bacillota</taxon>
        <taxon>Bacilli</taxon>
        <taxon>Bacillales</taxon>
        <taxon>Bacillaceae</taxon>
        <taxon>Halalkalibacter</taxon>
    </lineage>
</organism>
<dbReference type="GO" id="GO:0016836">
    <property type="term" value="F:hydro-lyase activity"/>
    <property type="evidence" value="ECO:0007669"/>
    <property type="project" value="UniProtKB-UniRule"/>
</dbReference>
<name>W4Q0L7_9BACI</name>
<evidence type="ECO:0000256" key="2">
    <source>
        <dbReference type="ARBA" id="ARBA00022898"/>
    </source>
</evidence>
<evidence type="ECO:0000313" key="6">
    <source>
        <dbReference type="EMBL" id="GAE25626.1"/>
    </source>
</evidence>
<evidence type="ECO:0000259" key="5">
    <source>
        <dbReference type="Pfam" id="PF00291"/>
    </source>
</evidence>
<dbReference type="PANTHER" id="PTHR48078">
    <property type="entry name" value="THREONINE DEHYDRATASE, MITOCHONDRIAL-RELATED"/>
    <property type="match status" value="1"/>
</dbReference>
<dbReference type="SUPFAM" id="SSF53686">
    <property type="entry name" value="Tryptophan synthase beta subunit-like PLP-dependent enzymes"/>
    <property type="match status" value="1"/>
</dbReference>
<comment type="cofactor">
    <cofactor evidence="1 4">
        <name>pyridoxal 5'-phosphate</name>
        <dbReference type="ChEBI" id="CHEBI:597326"/>
    </cofactor>
</comment>
<dbReference type="GO" id="GO:0036088">
    <property type="term" value="P:D-serine catabolic process"/>
    <property type="evidence" value="ECO:0007669"/>
    <property type="project" value="TreeGrafter"/>
</dbReference>
<reference evidence="6" key="1">
    <citation type="journal article" date="2014" name="Genome Announc.">
        <title>Draft Genome Sequences of Three Alkaliphilic Bacillus Strains, Bacillus wakoensis JCM 9140T, Bacillus akibai JCM 9157T, and Bacillus hemicellulosilyticus JCM 9152T.</title>
        <authorList>
            <person name="Yuki M."/>
            <person name="Oshima K."/>
            <person name="Suda W."/>
            <person name="Oshida Y."/>
            <person name="Kitamura K."/>
            <person name="Iida T."/>
            <person name="Hattori M."/>
            <person name="Ohkuma M."/>
        </authorList>
    </citation>
    <scope>NUCLEOTIDE SEQUENCE [LARGE SCALE GENOMIC DNA]</scope>
    <source>
        <strain evidence="6">JCM 9140</strain>
    </source>
</reference>
<accession>W4Q0L7</accession>
<protein>
    <recommendedName>
        <fullName evidence="4">Probable D-serine dehydratase</fullName>
        <ecNumber evidence="4">4.3.1.18</ecNumber>
    </recommendedName>
    <alternativeName>
        <fullName evidence="4">D-serine deaminase</fullName>
        <shortName evidence="4">DSD</shortName>
    </alternativeName>
</protein>
<comment type="caution">
    <text evidence="6">The sequence shown here is derived from an EMBL/GenBank/DDBJ whole genome shotgun (WGS) entry which is preliminary data.</text>
</comment>
<dbReference type="OrthoDB" id="9780546at2"/>
<gene>
    <name evidence="4" type="primary">dsdA</name>
    <name evidence="6" type="ORF">JCM9140_1633</name>
</gene>
<dbReference type="NCBIfam" id="NF002823">
    <property type="entry name" value="PRK02991.1"/>
    <property type="match status" value="1"/>
</dbReference>
<dbReference type="InterPro" id="IPR036052">
    <property type="entry name" value="TrpB-like_PALP_sf"/>
</dbReference>
<feature type="domain" description="Tryptophan synthase beta chain-like PALP" evidence="5">
    <location>
        <begin position="79"/>
        <end position="394"/>
    </location>
</feature>
<dbReference type="GO" id="GO:0030170">
    <property type="term" value="F:pyridoxal phosphate binding"/>
    <property type="evidence" value="ECO:0007669"/>
    <property type="project" value="InterPro"/>
</dbReference>
<dbReference type="Proteomes" id="UP000018890">
    <property type="component" value="Unassembled WGS sequence"/>
</dbReference>
<dbReference type="HAMAP" id="MF_01030">
    <property type="entry name" value="D_Ser_dehydrat"/>
    <property type="match status" value="1"/>
</dbReference>
<comment type="similarity">
    <text evidence="4">Belongs to the serine/threonine dehydratase family. DsdA subfamily.</text>
</comment>
<evidence type="ECO:0000256" key="4">
    <source>
        <dbReference type="HAMAP-Rule" id="MF_01030"/>
    </source>
</evidence>
<dbReference type="PANTHER" id="PTHR48078:SF9">
    <property type="entry name" value="D-SERINE DEHYDRATASE"/>
    <property type="match status" value="1"/>
</dbReference>
<keyword evidence="3 4" id="KW-0456">Lyase</keyword>
<keyword evidence="2 4" id="KW-0663">Pyridoxal phosphate</keyword>
<dbReference type="NCBIfam" id="TIGR02035">
    <property type="entry name" value="D_Ser_am_lyase"/>
    <property type="match status" value="1"/>
</dbReference>
<proteinExistence type="inferred from homology"/>
<evidence type="ECO:0000313" key="7">
    <source>
        <dbReference type="Proteomes" id="UP000018890"/>
    </source>
</evidence>
<feature type="modified residue" description="N6-(pyridoxal phosphate)lysine" evidence="4">
    <location>
        <position position="117"/>
    </location>
</feature>
<comment type="catalytic activity">
    <reaction evidence="4">
        <text>D-serine = pyruvate + NH4(+)</text>
        <dbReference type="Rhea" id="RHEA:13977"/>
        <dbReference type="ChEBI" id="CHEBI:15361"/>
        <dbReference type="ChEBI" id="CHEBI:28938"/>
        <dbReference type="ChEBI" id="CHEBI:35247"/>
        <dbReference type="EC" id="4.3.1.18"/>
    </reaction>
</comment>
<dbReference type="InterPro" id="IPR011780">
    <property type="entry name" value="D_Ser_am_lyase"/>
</dbReference>
<evidence type="ECO:0000256" key="3">
    <source>
        <dbReference type="ARBA" id="ARBA00023239"/>
    </source>
</evidence>
<keyword evidence="7" id="KW-1185">Reference proteome</keyword>
<evidence type="ECO:0000256" key="1">
    <source>
        <dbReference type="ARBA" id="ARBA00001933"/>
    </source>
</evidence>
<dbReference type="Gene3D" id="3.40.50.1100">
    <property type="match status" value="2"/>
</dbReference>
<dbReference type="STRING" id="1236970.JCM9140_1633"/>
<dbReference type="RefSeq" id="WP_034744332.1">
    <property type="nucleotide sequence ID" value="NZ_BAUT01000012.1"/>
</dbReference>
<dbReference type="EMBL" id="BAUT01000012">
    <property type="protein sequence ID" value="GAE25626.1"/>
    <property type="molecule type" value="Genomic_DNA"/>
</dbReference>
<dbReference type="EC" id="4.3.1.18" evidence="4"/>
<dbReference type="InterPro" id="IPR050147">
    <property type="entry name" value="Ser/Thr_Dehydratase"/>
</dbReference>
<sequence length="449" mass="50058">MNQKEKQELIKQHPLLETLIRKEPVFWQNPLLDFQASLKVANNGINMIEDAARRFERFRAFFSAAYTEYEKLDGKVESPLVMLPYMQKALEEESGQRLLGKLLLKRDDQLPVAGSIKARGGFHEVCKIAEELAFKHGLLRDEKDDYSKLLTEDARSLFSQYSIAVGSTGNLGLSIGILSRKFGFNVSVHMSADAKYWKKELLRNEGAVVKEYNTDFSKALESGRIRCQSETNCYFIDDENSVSLFAGYSVAALQVKEELAQMDIHIDDDHPLFVYLPCGVGGGPGGVTFGLKHVFGKAVHCFFAEPTHSPSMLVGVMTRKHSDVSVQDFGIDNKTEADGLAVGRPSAFVGKRMEPLLSGVFTVEDDELFRKLSMLYQTENKFLEPSALAGMNGPILVEQSDYLAKHGLQNKRNAISHLVWGTGGSLVPTEIVNQLIEKGNLLNAKKTKR</sequence>
<dbReference type="GO" id="GO:0009097">
    <property type="term" value="P:isoleucine biosynthetic process"/>
    <property type="evidence" value="ECO:0007669"/>
    <property type="project" value="TreeGrafter"/>
</dbReference>
<dbReference type="InterPro" id="IPR001926">
    <property type="entry name" value="TrpB-like_PALP"/>
</dbReference>
<dbReference type="GO" id="GO:0008721">
    <property type="term" value="F:D-serine ammonia-lyase activity"/>
    <property type="evidence" value="ECO:0007669"/>
    <property type="project" value="UniProtKB-EC"/>
</dbReference>
<dbReference type="Pfam" id="PF00291">
    <property type="entry name" value="PALP"/>
    <property type="match status" value="1"/>
</dbReference>
<dbReference type="AlphaFoldDB" id="W4Q0L7"/>